<keyword evidence="5 11" id="KW-0812">Transmembrane</keyword>
<evidence type="ECO:0000256" key="11">
    <source>
        <dbReference type="RuleBase" id="RU367023"/>
    </source>
</evidence>
<sequence length="329" mass="37406">MDLSSVLRYAIEFLSVLAFYLVPFCGAFQLGVYILYKLLFTPLWPLVPLYLGWTFLFDLNTPKQGGRRAASFMKNLPLFKFIRDYYSMTLEKTADLDPSRNYIFGYHPHGLIAIGAVVGFQTEALQFNQKYPGITSHMSVLSCLLKAILYRDILMSLGIVEVSRDSLEHILTAMGPGQSVVIIVGGGAEVAETGYQDFYCLTMKRRKGFIKLALQTGSDLVPVFGFGQNNMCTQLGGPGSWYWRAQHWLYDKTRQYGFPITCCCCLPFVFPWRTPINIVVGNPIRVSKTPNPTQDQIDELQATYIDKLQELFNTYKVKYNLQHSKLMLI</sequence>
<accession>A0A913XMV8</accession>
<evidence type="ECO:0000256" key="8">
    <source>
        <dbReference type="ARBA" id="ARBA00023098"/>
    </source>
</evidence>
<evidence type="ECO:0000313" key="13">
    <source>
        <dbReference type="Proteomes" id="UP000887567"/>
    </source>
</evidence>
<dbReference type="InterPro" id="IPR007130">
    <property type="entry name" value="DAGAT"/>
</dbReference>
<dbReference type="RefSeq" id="XP_020906864.1">
    <property type="nucleotide sequence ID" value="XM_021051205.1"/>
</dbReference>
<dbReference type="CDD" id="cd07987">
    <property type="entry name" value="LPLAT_MGAT-like"/>
    <property type="match status" value="1"/>
</dbReference>
<dbReference type="GO" id="GO:0005789">
    <property type="term" value="C:endoplasmic reticulum membrane"/>
    <property type="evidence" value="ECO:0007669"/>
    <property type="project" value="UniProtKB-SubCell"/>
</dbReference>
<evidence type="ECO:0000256" key="9">
    <source>
        <dbReference type="ARBA" id="ARBA00023136"/>
    </source>
</evidence>
<evidence type="ECO:0000256" key="3">
    <source>
        <dbReference type="ARBA" id="ARBA00022516"/>
    </source>
</evidence>
<evidence type="ECO:0000256" key="2">
    <source>
        <dbReference type="ARBA" id="ARBA00005420"/>
    </source>
</evidence>
<reference evidence="12" key="1">
    <citation type="submission" date="2022-11" db="UniProtKB">
        <authorList>
            <consortium name="EnsemblMetazoa"/>
        </authorList>
    </citation>
    <scope>IDENTIFICATION</scope>
</reference>
<dbReference type="GO" id="GO:0004144">
    <property type="term" value="F:diacylglycerol O-acyltransferase activity"/>
    <property type="evidence" value="ECO:0007669"/>
    <property type="project" value="TreeGrafter"/>
</dbReference>
<evidence type="ECO:0000256" key="6">
    <source>
        <dbReference type="ARBA" id="ARBA00022824"/>
    </source>
</evidence>
<feature type="transmembrane region" description="Helical" evidence="11">
    <location>
        <begin position="12"/>
        <end position="36"/>
    </location>
</feature>
<name>A0A913XMV8_EXADI</name>
<dbReference type="Proteomes" id="UP000887567">
    <property type="component" value="Unplaced"/>
</dbReference>
<keyword evidence="3" id="KW-0444">Lipid biosynthesis</keyword>
<comment type="caution">
    <text evidence="11">Lacks conserved residue(s) required for the propagation of feature annotation.</text>
</comment>
<dbReference type="OMA" id="CTGAIHI"/>
<organism evidence="12 13">
    <name type="scientific">Exaiptasia diaphana</name>
    <name type="common">Tropical sea anemone</name>
    <name type="synonym">Aiptasia pulchella</name>
    <dbReference type="NCBI Taxonomy" id="2652724"/>
    <lineage>
        <taxon>Eukaryota</taxon>
        <taxon>Metazoa</taxon>
        <taxon>Cnidaria</taxon>
        <taxon>Anthozoa</taxon>
        <taxon>Hexacorallia</taxon>
        <taxon>Actiniaria</taxon>
        <taxon>Aiptasiidae</taxon>
        <taxon>Exaiptasia</taxon>
    </lineage>
</organism>
<keyword evidence="6 11" id="KW-0256">Endoplasmic reticulum</keyword>
<protein>
    <recommendedName>
        <fullName evidence="11">Acyltransferase</fullName>
        <ecNumber evidence="11">2.3.1.-</ecNumber>
    </recommendedName>
</protein>
<keyword evidence="7 11" id="KW-1133">Transmembrane helix</keyword>
<proteinExistence type="inferred from homology"/>
<keyword evidence="9 11" id="KW-0472">Membrane</keyword>
<dbReference type="PANTHER" id="PTHR12317:SF79">
    <property type="entry name" value="ACYLTRANSFERASE"/>
    <property type="match status" value="1"/>
</dbReference>
<evidence type="ECO:0000256" key="10">
    <source>
        <dbReference type="ARBA" id="ARBA00023315"/>
    </source>
</evidence>
<keyword evidence="8" id="KW-0443">Lipid metabolism</keyword>
<dbReference type="AlphaFoldDB" id="A0A913XMV8"/>
<evidence type="ECO:0000256" key="4">
    <source>
        <dbReference type="ARBA" id="ARBA00022679"/>
    </source>
</evidence>
<evidence type="ECO:0000313" key="12">
    <source>
        <dbReference type="EnsemblMetazoa" id="XP_020906864.1"/>
    </source>
</evidence>
<keyword evidence="13" id="KW-1185">Reference proteome</keyword>
<dbReference type="PANTHER" id="PTHR12317">
    <property type="entry name" value="DIACYLGLYCEROL O-ACYLTRANSFERASE"/>
    <property type="match status" value="1"/>
</dbReference>
<dbReference type="GO" id="GO:0019432">
    <property type="term" value="P:triglyceride biosynthetic process"/>
    <property type="evidence" value="ECO:0007669"/>
    <property type="project" value="TreeGrafter"/>
</dbReference>
<keyword evidence="4 11" id="KW-0808">Transferase</keyword>
<evidence type="ECO:0000256" key="1">
    <source>
        <dbReference type="ARBA" id="ARBA00004477"/>
    </source>
</evidence>
<evidence type="ECO:0000256" key="7">
    <source>
        <dbReference type="ARBA" id="ARBA00022989"/>
    </source>
</evidence>
<keyword evidence="10" id="KW-0012">Acyltransferase</keyword>
<dbReference type="Pfam" id="PF03982">
    <property type="entry name" value="DAGAT"/>
    <property type="match status" value="1"/>
</dbReference>
<evidence type="ECO:0000256" key="5">
    <source>
        <dbReference type="ARBA" id="ARBA00022692"/>
    </source>
</evidence>
<dbReference type="EnsemblMetazoa" id="XM_021051205.1">
    <property type="protein sequence ID" value="XP_020906864.1"/>
    <property type="gene ID" value="LOC110244966"/>
</dbReference>
<comment type="similarity">
    <text evidence="2 11">Belongs to the diacylglycerol acyltransferase family.</text>
</comment>
<dbReference type="KEGG" id="epa:110244966"/>
<dbReference type="OrthoDB" id="264532at2759"/>
<dbReference type="EC" id="2.3.1.-" evidence="11"/>
<dbReference type="GeneID" id="110244966"/>
<comment type="subcellular location">
    <subcellularLocation>
        <location evidence="1 11">Endoplasmic reticulum membrane</location>
        <topology evidence="1 11">Multi-pass membrane protein</topology>
    </subcellularLocation>
</comment>